<keyword evidence="9" id="KW-1185">Reference proteome</keyword>
<dbReference type="EMBL" id="SIHI01000001">
    <property type="protein sequence ID" value="TWT57120.1"/>
    <property type="molecule type" value="Genomic_DNA"/>
</dbReference>
<keyword evidence="2 4" id="KW-0689">Ribosomal protein</keyword>
<dbReference type="AlphaFoldDB" id="A0A5C5X2P6"/>
<dbReference type="GO" id="GO:0022625">
    <property type="term" value="C:cytosolic large ribosomal subunit"/>
    <property type="evidence" value="ECO:0007669"/>
    <property type="project" value="TreeGrafter"/>
</dbReference>
<comment type="similarity">
    <text evidence="1 4 5">Belongs to the universal ribosomal protein uL15 family.</text>
</comment>
<name>A0A5C5X2P6_9PLAN</name>
<dbReference type="InterPro" id="IPR001196">
    <property type="entry name" value="Ribosomal_uL15_CS"/>
</dbReference>
<protein>
    <recommendedName>
        <fullName evidence="4">Large ribosomal subunit protein uL15</fullName>
    </recommendedName>
</protein>
<dbReference type="InterPro" id="IPR030878">
    <property type="entry name" value="Ribosomal_uL15"/>
</dbReference>
<keyword evidence="3 4" id="KW-0687">Ribonucleoprotein</keyword>
<dbReference type="PROSITE" id="PS00475">
    <property type="entry name" value="RIBOSOMAL_L15"/>
    <property type="match status" value="1"/>
</dbReference>
<feature type="compositionally biased region" description="Basic and acidic residues" evidence="6">
    <location>
        <begin position="1"/>
        <end position="11"/>
    </location>
</feature>
<evidence type="ECO:0000256" key="5">
    <source>
        <dbReference type="RuleBase" id="RU003888"/>
    </source>
</evidence>
<evidence type="ECO:0000256" key="1">
    <source>
        <dbReference type="ARBA" id="ARBA00007320"/>
    </source>
</evidence>
<proteinExistence type="inferred from homology"/>
<comment type="subunit">
    <text evidence="4">Part of the 50S ribosomal subunit.</text>
</comment>
<reference evidence="8 9" key="1">
    <citation type="submission" date="2019-02" db="EMBL/GenBank/DDBJ databases">
        <title>Deep-cultivation of Planctomycetes and their phenomic and genomic characterization uncovers novel biology.</title>
        <authorList>
            <person name="Wiegand S."/>
            <person name="Jogler M."/>
            <person name="Boedeker C."/>
            <person name="Pinto D."/>
            <person name="Vollmers J."/>
            <person name="Rivas-Marin E."/>
            <person name="Kohn T."/>
            <person name="Peeters S.H."/>
            <person name="Heuer A."/>
            <person name="Rast P."/>
            <person name="Oberbeckmann S."/>
            <person name="Bunk B."/>
            <person name="Jeske O."/>
            <person name="Meyerdierks A."/>
            <person name="Storesund J.E."/>
            <person name="Kallscheuer N."/>
            <person name="Luecker S."/>
            <person name="Lage O.M."/>
            <person name="Pohl T."/>
            <person name="Merkel B.J."/>
            <person name="Hornburger P."/>
            <person name="Mueller R.-W."/>
            <person name="Bruemmer F."/>
            <person name="Labrenz M."/>
            <person name="Spormann A.M."/>
            <person name="Op Den Camp H."/>
            <person name="Overmann J."/>
            <person name="Amann R."/>
            <person name="Jetten M.S.M."/>
            <person name="Mascher T."/>
            <person name="Medema M.H."/>
            <person name="Devos D.P."/>
            <person name="Kaster A.-K."/>
            <person name="Ovreas L."/>
            <person name="Rohde M."/>
            <person name="Galperin M.Y."/>
            <person name="Jogler C."/>
        </authorList>
    </citation>
    <scope>NUCLEOTIDE SEQUENCE [LARGE SCALE GENOMIC DNA]</scope>
    <source>
        <strain evidence="8 9">KOR42</strain>
    </source>
</reference>
<dbReference type="Gene3D" id="3.100.10.10">
    <property type="match status" value="1"/>
</dbReference>
<evidence type="ECO:0000256" key="4">
    <source>
        <dbReference type="HAMAP-Rule" id="MF_01341"/>
    </source>
</evidence>
<dbReference type="Pfam" id="PF00828">
    <property type="entry name" value="Ribosomal_L27A"/>
    <property type="match status" value="1"/>
</dbReference>
<dbReference type="HAMAP" id="MF_01341">
    <property type="entry name" value="Ribosomal_uL15"/>
    <property type="match status" value="1"/>
</dbReference>
<dbReference type="Proteomes" id="UP000317243">
    <property type="component" value="Unassembled WGS sequence"/>
</dbReference>
<dbReference type="InterPro" id="IPR021131">
    <property type="entry name" value="Ribosomal_uL15/eL18"/>
</dbReference>
<sequence>MIINDVHDGIQKRKKRKRVGRGPGSGHGKTSGRGHKGEGSRSGHSRRLGFAGGQMPLFRLVAKRGFNNNAFAKKVIAVNVSTLNEQFEDGAEVTPESLKKFGLAKGSYDFIKILGDGELSRKLTVHAHRFSKSAKEKIEAAGGKTIEISKASQNASE</sequence>
<evidence type="ECO:0000256" key="2">
    <source>
        <dbReference type="ARBA" id="ARBA00022980"/>
    </source>
</evidence>
<evidence type="ECO:0000256" key="3">
    <source>
        <dbReference type="ARBA" id="ARBA00023274"/>
    </source>
</evidence>
<evidence type="ECO:0000259" key="7">
    <source>
        <dbReference type="Pfam" id="PF00828"/>
    </source>
</evidence>
<comment type="function">
    <text evidence="4">Binds to the 23S rRNA.</text>
</comment>
<feature type="region of interest" description="Disordered" evidence="6">
    <location>
        <begin position="1"/>
        <end position="49"/>
    </location>
</feature>
<dbReference type="GO" id="GO:0003735">
    <property type="term" value="F:structural constituent of ribosome"/>
    <property type="evidence" value="ECO:0007669"/>
    <property type="project" value="InterPro"/>
</dbReference>
<evidence type="ECO:0000313" key="9">
    <source>
        <dbReference type="Proteomes" id="UP000317243"/>
    </source>
</evidence>
<dbReference type="GO" id="GO:0006412">
    <property type="term" value="P:translation"/>
    <property type="evidence" value="ECO:0007669"/>
    <property type="project" value="UniProtKB-UniRule"/>
</dbReference>
<evidence type="ECO:0000313" key="8">
    <source>
        <dbReference type="EMBL" id="TWT57120.1"/>
    </source>
</evidence>
<evidence type="ECO:0000256" key="6">
    <source>
        <dbReference type="SAM" id="MobiDB-lite"/>
    </source>
</evidence>
<dbReference type="NCBIfam" id="TIGR01071">
    <property type="entry name" value="rplO_bact"/>
    <property type="match status" value="1"/>
</dbReference>
<dbReference type="PANTHER" id="PTHR12934">
    <property type="entry name" value="50S RIBOSOMAL PROTEIN L15"/>
    <property type="match status" value="1"/>
</dbReference>
<organism evidence="8 9">
    <name type="scientific">Thalassoglobus neptunius</name>
    <dbReference type="NCBI Taxonomy" id="1938619"/>
    <lineage>
        <taxon>Bacteria</taxon>
        <taxon>Pseudomonadati</taxon>
        <taxon>Planctomycetota</taxon>
        <taxon>Planctomycetia</taxon>
        <taxon>Planctomycetales</taxon>
        <taxon>Planctomycetaceae</taxon>
        <taxon>Thalassoglobus</taxon>
    </lineage>
</organism>
<dbReference type="SUPFAM" id="SSF52080">
    <property type="entry name" value="Ribosomal proteins L15p and L18e"/>
    <property type="match status" value="1"/>
</dbReference>
<feature type="compositionally biased region" description="Gly residues" evidence="6">
    <location>
        <begin position="21"/>
        <end position="31"/>
    </location>
</feature>
<dbReference type="InterPro" id="IPR036227">
    <property type="entry name" value="Ribosomal_uL15/eL18_sf"/>
</dbReference>
<dbReference type="GO" id="GO:0019843">
    <property type="term" value="F:rRNA binding"/>
    <property type="evidence" value="ECO:0007669"/>
    <property type="project" value="UniProtKB-UniRule"/>
</dbReference>
<keyword evidence="4" id="KW-0699">rRNA-binding</keyword>
<comment type="caution">
    <text evidence="8">The sequence shown here is derived from an EMBL/GenBank/DDBJ whole genome shotgun (WGS) entry which is preliminary data.</text>
</comment>
<feature type="domain" description="Large ribosomal subunit protein uL15/eL18" evidence="7">
    <location>
        <begin position="78"/>
        <end position="145"/>
    </location>
</feature>
<keyword evidence="4" id="KW-0694">RNA-binding</keyword>
<gene>
    <name evidence="4 8" type="primary">rplO</name>
    <name evidence="8" type="ORF">KOR42_04780</name>
</gene>
<dbReference type="InterPro" id="IPR005749">
    <property type="entry name" value="Ribosomal_uL15_bac-type"/>
</dbReference>
<dbReference type="PANTHER" id="PTHR12934:SF11">
    <property type="entry name" value="LARGE RIBOSOMAL SUBUNIT PROTEIN UL15M"/>
    <property type="match status" value="1"/>
</dbReference>
<accession>A0A5C5X2P6</accession>
<dbReference type="RefSeq" id="WP_146506999.1">
    <property type="nucleotide sequence ID" value="NZ_SIHI01000001.1"/>
</dbReference>
<dbReference type="OrthoDB" id="9810293at2"/>